<proteinExistence type="predicted"/>
<reference evidence="3" key="1">
    <citation type="submission" date="2016-01" db="EMBL/GenBank/DDBJ databases">
        <authorList>
            <person name="Mitreva M."/>
            <person name="Pepin K.H."/>
            <person name="Mihindukulasuriya K.A."/>
            <person name="Fulton R."/>
            <person name="Fronick C."/>
            <person name="O'Laughlin M."/>
            <person name="Miner T."/>
            <person name="Herter B."/>
            <person name="Rosa B.A."/>
            <person name="Cordes M."/>
            <person name="Tomlinson C."/>
            <person name="Wollam A."/>
            <person name="Palsikar V.B."/>
            <person name="Mardis E.R."/>
            <person name="Wilson R.K."/>
        </authorList>
    </citation>
    <scope>NUCLEOTIDE SEQUENCE [LARGE SCALE GENOMIC DNA]</scope>
    <source>
        <strain evidence="3">DNF00896</strain>
    </source>
</reference>
<dbReference type="GO" id="GO:0003723">
    <property type="term" value="F:RNA binding"/>
    <property type="evidence" value="ECO:0007669"/>
    <property type="project" value="UniProtKB-KW"/>
</dbReference>
<evidence type="ECO:0000313" key="3">
    <source>
        <dbReference type="Proteomes" id="UP000070394"/>
    </source>
</evidence>
<dbReference type="Proteomes" id="UP000070394">
    <property type="component" value="Unassembled WGS sequence"/>
</dbReference>
<keyword evidence="3" id="KW-1185">Reference proteome</keyword>
<accession>A0A133ZUK7</accession>
<protein>
    <submittedName>
        <fullName evidence="2">Uncharacterized protein</fullName>
    </submittedName>
</protein>
<gene>
    <name evidence="2" type="ORF">HMPREF1866_00943</name>
</gene>
<sequence>MQLLKLKIVSKLLELEKDLGSEVIEELPGDPYRYIDEESVESFYEGTLLGEECMGFVRLNGKAVYTSKELKDGDILEIGSGKFMYIDYAGNNYGWEEKREEAKTSDYDDVE</sequence>
<comment type="caution">
    <text evidence="2">The sequence shown here is derived from an EMBL/GenBank/DDBJ whole genome shotgun (WGS) entry which is preliminary data.</text>
</comment>
<dbReference type="PROSITE" id="PS50889">
    <property type="entry name" value="S4"/>
    <property type="match status" value="1"/>
</dbReference>
<name>A0A133ZUK7_9FIRM</name>
<evidence type="ECO:0000256" key="1">
    <source>
        <dbReference type="PROSITE-ProRule" id="PRU00182"/>
    </source>
</evidence>
<dbReference type="PATRIC" id="fig|467210.3.peg.932"/>
<keyword evidence="1" id="KW-0694">RNA-binding</keyword>
<organism evidence="2 3">
    <name type="scientific">Lachnoanaerobaculum saburreum</name>
    <dbReference type="NCBI Taxonomy" id="467210"/>
    <lineage>
        <taxon>Bacteria</taxon>
        <taxon>Bacillati</taxon>
        <taxon>Bacillota</taxon>
        <taxon>Clostridia</taxon>
        <taxon>Lachnospirales</taxon>
        <taxon>Lachnospiraceae</taxon>
        <taxon>Lachnoanaerobaculum</taxon>
    </lineage>
</organism>
<dbReference type="AlphaFoldDB" id="A0A133ZUK7"/>
<evidence type="ECO:0000313" key="2">
    <source>
        <dbReference type="EMBL" id="KXB59127.1"/>
    </source>
</evidence>
<dbReference type="RefSeq" id="WP_060930817.1">
    <property type="nucleotide sequence ID" value="NZ_KQ959797.1"/>
</dbReference>
<dbReference type="EMBL" id="LSDA01000037">
    <property type="protein sequence ID" value="KXB59127.1"/>
    <property type="molecule type" value="Genomic_DNA"/>
</dbReference>
<dbReference type="STRING" id="467210.HMPREF1866_00943"/>